<reference evidence="1" key="1">
    <citation type="journal article" date="2014" name="Int. J. Syst. Evol. Microbiol.">
        <title>Complete genome sequence of Corynebacterium casei LMG S-19264T (=DSM 44701T), isolated from a smear-ripened cheese.</title>
        <authorList>
            <consortium name="US DOE Joint Genome Institute (JGI-PGF)"/>
            <person name="Walter F."/>
            <person name="Albersmeier A."/>
            <person name="Kalinowski J."/>
            <person name="Ruckert C."/>
        </authorList>
    </citation>
    <scope>NUCLEOTIDE SEQUENCE</scope>
    <source>
        <strain evidence="1">JCM 12289</strain>
    </source>
</reference>
<evidence type="ECO:0000313" key="1">
    <source>
        <dbReference type="EMBL" id="GAA0448910.1"/>
    </source>
</evidence>
<comment type="caution">
    <text evidence="1">The sequence shown here is derived from an EMBL/GenBank/DDBJ whole genome shotgun (WGS) entry which is preliminary data.</text>
</comment>
<dbReference type="AlphaFoldDB" id="A0AAV3SBJ2"/>
<evidence type="ECO:0000313" key="2">
    <source>
        <dbReference type="Proteomes" id="UP001500962"/>
    </source>
</evidence>
<organism evidence="1 2">
    <name type="scientific">Halococcus dombrowskii</name>
    <dbReference type="NCBI Taxonomy" id="179637"/>
    <lineage>
        <taxon>Archaea</taxon>
        <taxon>Methanobacteriati</taxon>
        <taxon>Methanobacteriota</taxon>
        <taxon>Stenosarchaea group</taxon>
        <taxon>Halobacteria</taxon>
        <taxon>Halobacteriales</taxon>
        <taxon>Halococcaceae</taxon>
        <taxon>Halococcus</taxon>
    </lineage>
</organism>
<dbReference type="Proteomes" id="UP001500962">
    <property type="component" value="Unassembled WGS sequence"/>
</dbReference>
<accession>A0AAV3SBJ2</accession>
<protein>
    <submittedName>
        <fullName evidence="1">Uncharacterized protein</fullName>
    </submittedName>
</protein>
<name>A0AAV3SBJ2_HALDO</name>
<reference evidence="1" key="2">
    <citation type="submission" date="2023-12" db="EMBL/GenBank/DDBJ databases">
        <authorList>
            <person name="Sun Q."/>
            <person name="Inoue M."/>
        </authorList>
    </citation>
    <scope>NUCLEOTIDE SEQUENCE</scope>
    <source>
        <strain evidence="1">JCM 12289</strain>
    </source>
</reference>
<dbReference type="EMBL" id="BAAADN010000001">
    <property type="protein sequence ID" value="GAA0448910.1"/>
    <property type="molecule type" value="Genomic_DNA"/>
</dbReference>
<sequence length="144" mass="15656">MIEALGFVFITVVGPQVEVNDDLHLLGKKFEHIALEQEIPDGSDVVEIELRTEMVEDVSAGGSVFAMLAERGDGGPVGARADEDLEDVVRVDFSVLAESEGERASESIDEEIKELVLVDFIVCLLFCGHISSKQTSPLTGFARY</sequence>
<proteinExistence type="predicted"/>
<gene>
    <name evidence="1" type="ORF">GCM10008985_00280</name>
</gene>